<gene>
    <name evidence="1" type="ORF">TRFO_38232</name>
</gene>
<organism evidence="1 2">
    <name type="scientific">Tritrichomonas foetus</name>
    <dbReference type="NCBI Taxonomy" id="1144522"/>
    <lineage>
        <taxon>Eukaryota</taxon>
        <taxon>Metamonada</taxon>
        <taxon>Parabasalia</taxon>
        <taxon>Tritrichomonadida</taxon>
        <taxon>Tritrichomonadidae</taxon>
        <taxon>Tritrichomonas</taxon>
    </lineage>
</organism>
<dbReference type="InterPro" id="IPR016024">
    <property type="entry name" value="ARM-type_fold"/>
</dbReference>
<evidence type="ECO:0000313" key="1">
    <source>
        <dbReference type="EMBL" id="OHS95637.1"/>
    </source>
</evidence>
<evidence type="ECO:0000313" key="2">
    <source>
        <dbReference type="Proteomes" id="UP000179807"/>
    </source>
</evidence>
<dbReference type="GeneID" id="94846626"/>
<proteinExistence type="predicted"/>
<dbReference type="Gene3D" id="1.25.10.10">
    <property type="entry name" value="Leucine-rich Repeat Variant"/>
    <property type="match status" value="1"/>
</dbReference>
<dbReference type="VEuPathDB" id="TrichDB:TRFO_38232"/>
<sequence>MSFLNLNGHNELGQFKVNIYVNNDQFAKRMFVNYKSLGIDKTTKSHVFAFAKKNFDDYDETTQTQHVEKVIFLMKKINHNMNNYLSSDEFLNCVIELTEIVKKVNISSLLDIDEDLLDAFLENILSISGENNMPNISRNHRLLFALIDLILSFTDQDEEIVNSMCDKGFVRFAKFFRDNPLVFRRDKEIYLSLSKAACKSKRVRDKIMNVFVTNYFKLMIQNVADELFVSVFILLASYTTAPLSKTEYDHIAQCFKIGLQCGYPDALPYIAIGTHNLIKKKRILLDYEIEHLKIIFLLMTRRSDNDVLIEYTIYMATKLLLLHVNIFVDFAYIMNSLSHQNPQIQIAAAFFLSTVSNCEPRLLQNMNANIIECIREVHTHYMSAAYSVKSYFDETIVFLLHNPNYDKDEVFTLLDDGFIDTFVQILQTKKSDLFDLAIIYTNQLFNRSVEVNLYEKLSNLFTESYGFEYLHELMNNPDFVSLNEQRAILVESIITRFEHTE</sequence>
<dbReference type="InterPro" id="IPR011989">
    <property type="entry name" value="ARM-like"/>
</dbReference>
<dbReference type="AlphaFoldDB" id="A0A1J4JDX2"/>
<dbReference type="EMBL" id="MLAK01001231">
    <property type="protein sequence ID" value="OHS95637.1"/>
    <property type="molecule type" value="Genomic_DNA"/>
</dbReference>
<dbReference type="RefSeq" id="XP_068348774.1">
    <property type="nucleotide sequence ID" value="XM_068511922.1"/>
</dbReference>
<dbReference type="Proteomes" id="UP000179807">
    <property type="component" value="Unassembled WGS sequence"/>
</dbReference>
<reference evidence="1" key="1">
    <citation type="submission" date="2016-10" db="EMBL/GenBank/DDBJ databases">
        <authorList>
            <person name="Benchimol M."/>
            <person name="Almeida L.G."/>
            <person name="Vasconcelos A.T."/>
            <person name="Perreira-Neves A."/>
            <person name="Rosa I.A."/>
            <person name="Tasca T."/>
            <person name="Bogo M.R."/>
            <person name="de Souza W."/>
        </authorList>
    </citation>
    <scope>NUCLEOTIDE SEQUENCE [LARGE SCALE GENOMIC DNA]</scope>
    <source>
        <strain evidence="1">K</strain>
    </source>
</reference>
<accession>A0A1J4JDX2</accession>
<keyword evidence="2" id="KW-1185">Reference proteome</keyword>
<protein>
    <submittedName>
        <fullName evidence="1">Uncharacterized protein</fullName>
    </submittedName>
</protein>
<name>A0A1J4JDX2_9EUKA</name>
<dbReference type="SUPFAM" id="SSF48371">
    <property type="entry name" value="ARM repeat"/>
    <property type="match status" value="1"/>
</dbReference>
<comment type="caution">
    <text evidence="1">The sequence shown here is derived from an EMBL/GenBank/DDBJ whole genome shotgun (WGS) entry which is preliminary data.</text>
</comment>